<sequence>MWKLIYFTFLSIFIIFACMPRHYKDVFHSQEFPATFADISLAINFSASDTEHWNVIEIPNASVGVSSRITRRLQQLRRGCSKYGFTDLTGNWTWHTTRDGKMFFFIDRDHKHRVCEVPKAGSTTWFWYSSFLRHHSEVIESREEINILPVRHPFLRLVSAY</sequence>
<evidence type="ECO:0000313" key="3">
    <source>
        <dbReference type="Proteomes" id="UP001497623"/>
    </source>
</evidence>
<organism evidence="2 3">
    <name type="scientific">Meganyctiphanes norvegica</name>
    <name type="common">Northern krill</name>
    <name type="synonym">Thysanopoda norvegica</name>
    <dbReference type="NCBI Taxonomy" id="48144"/>
    <lineage>
        <taxon>Eukaryota</taxon>
        <taxon>Metazoa</taxon>
        <taxon>Ecdysozoa</taxon>
        <taxon>Arthropoda</taxon>
        <taxon>Crustacea</taxon>
        <taxon>Multicrustacea</taxon>
        <taxon>Malacostraca</taxon>
        <taxon>Eumalacostraca</taxon>
        <taxon>Eucarida</taxon>
        <taxon>Euphausiacea</taxon>
        <taxon>Euphausiidae</taxon>
        <taxon>Meganyctiphanes</taxon>
    </lineage>
</organism>
<keyword evidence="3" id="KW-1185">Reference proteome</keyword>
<dbReference type="PROSITE" id="PS51257">
    <property type="entry name" value="PROKAR_LIPOPROTEIN"/>
    <property type="match status" value="1"/>
</dbReference>
<gene>
    <name evidence="2" type="ORF">MNOR_LOCUS4857</name>
</gene>
<reference evidence="2 3" key="1">
    <citation type="submission" date="2024-05" db="EMBL/GenBank/DDBJ databases">
        <authorList>
            <person name="Wallberg A."/>
        </authorList>
    </citation>
    <scope>NUCLEOTIDE SEQUENCE [LARGE SCALE GENOMIC DNA]</scope>
</reference>
<dbReference type="Proteomes" id="UP001497623">
    <property type="component" value="Unassembled WGS sequence"/>
</dbReference>
<feature type="non-terminal residue" evidence="2">
    <location>
        <position position="161"/>
    </location>
</feature>
<evidence type="ECO:0000256" key="1">
    <source>
        <dbReference type="SAM" id="SignalP"/>
    </source>
</evidence>
<feature type="chain" id="PRO_5043909636" evidence="1">
    <location>
        <begin position="18"/>
        <end position="161"/>
    </location>
</feature>
<keyword evidence="1" id="KW-0732">Signal</keyword>
<comment type="caution">
    <text evidence="2">The sequence shown here is derived from an EMBL/GenBank/DDBJ whole genome shotgun (WGS) entry which is preliminary data.</text>
</comment>
<evidence type="ECO:0000313" key="2">
    <source>
        <dbReference type="EMBL" id="CAL4065529.1"/>
    </source>
</evidence>
<dbReference type="AlphaFoldDB" id="A0AAV2PUN7"/>
<proteinExistence type="predicted"/>
<protein>
    <submittedName>
        <fullName evidence="2">Uncharacterized protein</fullName>
    </submittedName>
</protein>
<name>A0AAV2PUN7_MEGNR</name>
<feature type="signal peptide" evidence="1">
    <location>
        <begin position="1"/>
        <end position="17"/>
    </location>
</feature>
<accession>A0AAV2PUN7</accession>
<dbReference type="EMBL" id="CAXKWB010001806">
    <property type="protein sequence ID" value="CAL4065529.1"/>
    <property type="molecule type" value="Genomic_DNA"/>
</dbReference>